<dbReference type="GO" id="GO:0006260">
    <property type="term" value="P:DNA replication"/>
    <property type="evidence" value="ECO:0007669"/>
    <property type="project" value="UniProtKB-KW"/>
</dbReference>
<dbReference type="InterPro" id="IPR011708">
    <property type="entry name" value="DNA_pol3_alpha_NTPase_dom"/>
</dbReference>
<evidence type="ECO:0000256" key="8">
    <source>
        <dbReference type="ARBA" id="ARBA00023204"/>
    </source>
</evidence>
<feature type="non-terminal residue" evidence="13">
    <location>
        <position position="493"/>
    </location>
</feature>
<dbReference type="PANTHER" id="PTHR32294:SF4">
    <property type="entry name" value="ERROR-PRONE DNA POLYMERASE"/>
    <property type="match status" value="1"/>
</dbReference>
<keyword evidence="2" id="KW-0963">Cytoplasm</keyword>
<dbReference type="InterPro" id="IPR040982">
    <property type="entry name" value="DNA_pol3_finger"/>
</dbReference>
<dbReference type="AlphaFoldDB" id="X0S8Q6"/>
<protein>
    <recommendedName>
        <fullName evidence="1">DNA-directed DNA polymerase</fullName>
        <ecNumber evidence="1">2.7.7.7</ecNumber>
    </recommendedName>
</protein>
<keyword evidence="7" id="KW-0239">DNA-directed DNA polymerase</keyword>
<evidence type="ECO:0000256" key="5">
    <source>
        <dbReference type="ARBA" id="ARBA00022705"/>
    </source>
</evidence>
<evidence type="ECO:0000256" key="7">
    <source>
        <dbReference type="ARBA" id="ARBA00022932"/>
    </source>
</evidence>
<dbReference type="GO" id="GO:0008408">
    <property type="term" value="F:3'-5' exonuclease activity"/>
    <property type="evidence" value="ECO:0007669"/>
    <property type="project" value="InterPro"/>
</dbReference>
<evidence type="ECO:0000256" key="3">
    <source>
        <dbReference type="ARBA" id="ARBA00022679"/>
    </source>
</evidence>
<proteinExistence type="predicted"/>
<dbReference type="EC" id="2.7.7.7" evidence="1"/>
<evidence type="ECO:0000259" key="10">
    <source>
        <dbReference type="Pfam" id="PF07733"/>
    </source>
</evidence>
<keyword evidence="3" id="KW-0808">Transferase</keyword>
<reference evidence="13" key="1">
    <citation type="journal article" date="2014" name="Front. Microbiol.">
        <title>High frequency of phylogenetically diverse reductive dehalogenase-homologous genes in deep subseafloor sedimentary metagenomes.</title>
        <authorList>
            <person name="Kawai M."/>
            <person name="Futagami T."/>
            <person name="Toyoda A."/>
            <person name="Takaki Y."/>
            <person name="Nishi S."/>
            <person name="Hori S."/>
            <person name="Arai W."/>
            <person name="Tsubouchi T."/>
            <person name="Morono Y."/>
            <person name="Uchiyama I."/>
            <person name="Ito T."/>
            <person name="Fujiyama A."/>
            <person name="Inagaki F."/>
            <person name="Takami H."/>
        </authorList>
    </citation>
    <scope>NUCLEOTIDE SEQUENCE</scope>
    <source>
        <strain evidence="13">Expedition CK06-06</strain>
    </source>
</reference>
<gene>
    <name evidence="13" type="ORF">S01H1_05187</name>
</gene>
<comment type="caution">
    <text evidence="13">The sequence shown here is derived from an EMBL/GenBank/DDBJ whole genome shotgun (WGS) entry which is preliminary data.</text>
</comment>
<dbReference type="GO" id="GO:0003887">
    <property type="term" value="F:DNA-directed DNA polymerase activity"/>
    <property type="evidence" value="ECO:0007669"/>
    <property type="project" value="UniProtKB-KW"/>
</dbReference>
<evidence type="ECO:0000256" key="2">
    <source>
        <dbReference type="ARBA" id="ARBA00022490"/>
    </source>
</evidence>
<feature type="domain" description="DNA polymerase III alpha subunit finger" evidence="12">
    <location>
        <begin position="141"/>
        <end position="307"/>
    </location>
</feature>
<dbReference type="EMBL" id="BARS01002704">
    <property type="protein sequence ID" value="GAF71556.1"/>
    <property type="molecule type" value="Genomic_DNA"/>
</dbReference>
<evidence type="ECO:0000256" key="1">
    <source>
        <dbReference type="ARBA" id="ARBA00012417"/>
    </source>
</evidence>
<evidence type="ECO:0000313" key="13">
    <source>
        <dbReference type="EMBL" id="GAF71556.1"/>
    </source>
</evidence>
<evidence type="ECO:0000256" key="9">
    <source>
        <dbReference type="ARBA" id="ARBA00049244"/>
    </source>
</evidence>
<sequence length="493" mass="55031">DRAGLTAEVITYRRRSAVRDVGKVLGLSLDAVDRIAKRVDRWEKNPFADSQAGSVAAQLEALGFDPTDTTIRLLIQLAHEITGFPRHLSQHVGGFVITRGPLCELVPIENAAMKNRTVIEWDKDDIDAMGMLKVDVLGLGMLTCLRKGFELVEQHHGRELALATIPAEDPAVYDMVCTADTLGVFQIESRAQMTMLPRLKPRCFYDLVIEVAIVRPGPIVGDMVHPYLRRRNGEEPVEYPDEIIKEVLGKTLGVPLFQEQVMALAVKAAGFTPGEAEKLRRAITAWTSKDDIARYPSRFIAGMLHNGYSREFVEWCFKRLRGFSRYGFPESHAASFALLVYASAWLKCYYPAVFAAALLNSQPLGFYAPAQIVRDARDHGVEVRPVDVNQSDWDCTLEDEGHVLRLGMRMVKGLRKDDARAIVKTVRQRGPSATPFELWRASGVSISSLRALALADAFRSMHLDRQHALWGLQTLHGRPLPLFDRLAGEAHPV</sequence>
<feature type="domain" description="Bacterial DNA polymerase III alpha subunit NTPase" evidence="10">
    <location>
        <begin position="5"/>
        <end position="138"/>
    </location>
</feature>
<evidence type="ECO:0000256" key="4">
    <source>
        <dbReference type="ARBA" id="ARBA00022695"/>
    </source>
</evidence>
<keyword evidence="6" id="KW-0227">DNA damage</keyword>
<keyword evidence="4" id="KW-0548">Nucleotidyltransferase</keyword>
<feature type="domain" description="DNA polymerase helix-hairpin-helix motif" evidence="11">
    <location>
        <begin position="380"/>
        <end position="467"/>
    </location>
</feature>
<dbReference type="InterPro" id="IPR029460">
    <property type="entry name" value="DNAPol_HHH"/>
</dbReference>
<evidence type="ECO:0000256" key="6">
    <source>
        <dbReference type="ARBA" id="ARBA00022763"/>
    </source>
</evidence>
<dbReference type="Gene3D" id="1.10.10.1600">
    <property type="entry name" value="Bacterial DNA polymerase III alpha subunit, thumb domain"/>
    <property type="match status" value="1"/>
</dbReference>
<accession>X0S8Q6</accession>
<dbReference type="Gene3D" id="1.10.150.870">
    <property type="match status" value="1"/>
</dbReference>
<dbReference type="GO" id="GO:0006281">
    <property type="term" value="P:DNA repair"/>
    <property type="evidence" value="ECO:0007669"/>
    <property type="project" value="UniProtKB-KW"/>
</dbReference>
<keyword evidence="8" id="KW-0234">DNA repair</keyword>
<dbReference type="InterPro" id="IPR004805">
    <property type="entry name" value="DnaE2/DnaE/PolC"/>
</dbReference>
<organism evidence="13">
    <name type="scientific">marine sediment metagenome</name>
    <dbReference type="NCBI Taxonomy" id="412755"/>
    <lineage>
        <taxon>unclassified sequences</taxon>
        <taxon>metagenomes</taxon>
        <taxon>ecological metagenomes</taxon>
    </lineage>
</organism>
<name>X0S8Q6_9ZZZZ</name>
<dbReference type="Pfam" id="PF17657">
    <property type="entry name" value="DNA_pol3_finger"/>
    <property type="match status" value="1"/>
</dbReference>
<feature type="non-terminal residue" evidence="13">
    <location>
        <position position="1"/>
    </location>
</feature>
<comment type="catalytic activity">
    <reaction evidence="9">
        <text>DNA(n) + a 2'-deoxyribonucleoside 5'-triphosphate = DNA(n+1) + diphosphate</text>
        <dbReference type="Rhea" id="RHEA:22508"/>
        <dbReference type="Rhea" id="RHEA-COMP:17339"/>
        <dbReference type="Rhea" id="RHEA-COMP:17340"/>
        <dbReference type="ChEBI" id="CHEBI:33019"/>
        <dbReference type="ChEBI" id="CHEBI:61560"/>
        <dbReference type="ChEBI" id="CHEBI:173112"/>
        <dbReference type="EC" id="2.7.7.7"/>
    </reaction>
</comment>
<dbReference type="InterPro" id="IPR041931">
    <property type="entry name" value="DNA_pol3_alpha_thumb_dom"/>
</dbReference>
<dbReference type="PANTHER" id="PTHR32294">
    <property type="entry name" value="DNA POLYMERASE III SUBUNIT ALPHA"/>
    <property type="match status" value="1"/>
</dbReference>
<dbReference type="Pfam" id="PF14579">
    <property type="entry name" value="HHH_6"/>
    <property type="match status" value="1"/>
</dbReference>
<evidence type="ECO:0000259" key="11">
    <source>
        <dbReference type="Pfam" id="PF14579"/>
    </source>
</evidence>
<dbReference type="Pfam" id="PF07733">
    <property type="entry name" value="DNA_pol3_alpha"/>
    <property type="match status" value="1"/>
</dbReference>
<keyword evidence="5" id="KW-0235">DNA replication</keyword>
<evidence type="ECO:0000259" key="12">
    <source>
        <dbReference type="Pfam" id="PF17657"/>
    </source>
</evidence>